<evidence type="ECO:0000256" key="3">
    <source>
        <dbReference type="ARBA" id="ARBA00005189"/>
    </source>
</evidence>
<evidence type="ECO:0000256" key="4">
    <source>
        <dbReference type="ARBA" id="ARBA00005420"/>
    </source>
</evidence>
<dbReference type="Proteomes" id="UP000005666">
    <property type="component" value="Chromosome 4"/>
</dbReference>
<evidence type="ECO:0000256" key="16">
    <source>
        <dbReference type="RuleBase" id="RU367023"/>
    </source>
</evidence>
<evidence type="ECO:0000256" key="8">
    <source>
        <dbReference type="ARBA" id="ARBA00022692"/>
    </source>
</evidence>
<dbReference type="PANTHER" id="PTHR12317:SF0">
    <property type="entry name" value="ACYLTRANSFERASE"/>
    <property type="match status" value="1"/>
</dbReference>
<keyword evidence="10 16" id="KW-0256">Endoplasmic reticulum</keyword>
<comment type="subcellular location">
    <subcellularLocation>
        <location evidence="1 16">Endoplasmic reticulum membrane</location>
        <topology evidence="1 16">Multi-pass membrane protein</topology>
    </subcellularLocation>
</comment>
<evidence type="ECO:0000256" key="10">
    <source>
        <dbReference type="ARBA" id="ARBA00022824"/>
    </source>
</evidence>
<keyword evidence="6 16" id="KW-0444">Lipid biosynthesis</keyword>
<evidence type="ECO:0000256" key="15">
    <source>
        <dbReference type="ARBA" id="ARBA00048109"/>
    </source>
</evidence>
<dbReference type="Pfam" id="PF03982">
    <property type="entry name" value="DAGAT"/>
    <property type="match status" value="1"/>
</dbReference>
<evidence type="ECO:0000256" key="9">
    <source>
        <dbReference type="ARBA" id="ARBA00022798"/>
    </source>
</evidence>
<reference evidence="17 18" key="1">
    <citation type="journal article" date="2011" name="Proc. Natl. Acad. Sci. U.S.A.">
        <title>Evolutionary erosion of yeast sex chromosomes by mating-type switching accidents.</title>
        <authorList>
            <person name="Gordon J.L."/>
            <person name="Armisen D."/>
            <person name="Proux-Wera E."/>
            <person name="Oheigeartaigh S.S."/>
            <person name="Byrne K.P."/>
            <person name="Wolfe K.H."/>
        </authorList>
    </citation>
    <scope>NUCLEOTIDE SEQUENCE [LARGE SCALE GENOMIC DNA]</scope>
    <source>
        <strain evidence="18">ATCC 24235 / CBS 4417 / NBRC 1672 / NRRL Y-8282 / UCD 70-5</strain>
    </source>
</reference>
<dbReference type="GO" id="GO:0005789">
    <property type="term" value="C:endoplasmic reticulum membrane"/>
    <property type="evidence" value="ECO:0007669"/>
    <property type="project" value="UniProtKB-SubCell"/>
</dbReference>
<proteinExistence type="inferred from homology"/>
<dbReference type="RefSeq" id="XP_003685200.1">
    <property type="nucleotide sequence ID" value="XM_003685152.1"/>
</dbReference>
<dbReference type="GO" id="GO:0097038">
    <property type="term" value="C:perinuclear endoplasmic reticulum"/>
    <property type="evidence" value="ECO:0007669"/>
    <property type="project" value="EnsemblFungi"/>
</dbReference>
<dbReference type="GO" id="GO:0006071">
    <property type="term" value="P:glycerol metabolic process"/>
    <property type="evidence" value="ECO:0007669"/>
    <property type="project" value="UniProtKB-UniRule"/>
</dbReference>
<dbReference type="STRING" id="1071381.G8BSE5"/>
<evidence type="ECO:0000256" key="5">
    <source>
        <dbReference type="ARBA" id="ARBA00013244"/>
    </source>
</evidence>
<comment type="caution">
    <text evidence="16">Lacks conserved residue(s) required for the propagation of feature annotation.</text>
</comment>
<dbReference type="KEGG" id="tpf:TPHA_0D01250"/>
<comment type="pathway">
    <text evidence="2 16">Glycerolipid metabolism; triacylglycerol biosynthesis.</text>
</comment>
<comment type="pathway">
    <text evidence="3">Lipid metabolism.</text>
</comment>
<dbReference type="GO" id="GO:0032541">
    <property type="term" value="C:cortical endoplasmic reticulum"/>
    <property type="evidence" value="ECO:0007669"/>
    <property type="project" value="EnsemblFungi"/>
</dbReference>
<evidence type="ECO:0000256" key="2">
    <source>
        <dbReference type="ARBA" id="ARBA00004771"/>
    </source>
</evidence>
<comment type="similarity">
    <text evidence="4 16">Belongs to the diacylglycerol acyltransferase family.</text>
</comment>
<comment type="function">
    <text evidence="16">Catalyzes the terminal and only committed step in triacylglycerol synthesis by using diacylglycerol and fatty acyl CoA as substrates.</text>
</comment>
<keyword evidence="12 16" id="KW-0443">Lipid metabolism</keyword>
<protein>
    <recommendedName>
        <fullName evidence="5 16">Diacylglycerol O-acyltransferase</fullName>
        <ecNumber evidence="5 16">2.3.1.20</ecNumber>
    </recommendedName>
</protein>
<dbReference type="OrthoDB" id="264532at2759"/>
<dbReference type="GO" id="GO:0035356">
    <property type="term" value="P:intracellular triglyceride homeostasis"/>
    <property type="evidence" value="ECO:0007669"/>
    <property type="project" value="EnsemblFungi"/>
</dbReference>
<dbReference type="HOGENOM" id="CLU_023995_4_1_1"/>
<keyword evidence="9" id="KW-0319">Glycerol metabolism</keyword>
<sequence>MMKHDNISLRLRSSVVKTDVPIINTLHCDINTPLQRRLQTLACAWHITSMGMFSVLFLLLIAFPRFWIVIIPYMVYYMFDRSPADGNVVKRYSPFFRSLLLWKYYCNYFPISLHKTVDLEPTFNENGERVGPKYIFGYHPHGIGALGAFGAFATEGCNYSSLFPGIPISLMTLVTQFHIPIYRDYLMALGITSVSRKNALKVLGNDQSICIVIGGAMESLLCQVNKVDLVIKKRKGFVKLAITSGNTHLVPVFSFGETNSYKIIQTKDGSFLRNIQLWIKETFSFTIPFFYARGVFNYDFGLLPFRTPMNIVVGKPIIIKEFTTDPSNEMVDYYHDLYVEELKKIYYDNKDKYGFKNVELNLAD</sequence>
<dbReference type="EC" id="2.3.1.20" evidence="5 16"/>
<keyword evidence="13 16" id="KW-0472">Membrane</keyword>
<comment type="catalytic activity">
    <reaction evidence="15 16">
        <text>an acyl-CoA + a 1,2-diacyl-sn-glycerol = a triacyl-sn-glycerol + CoA</text>
        <dbReference type="Rhea" id="RHEA:10868"/>
        <dbReference type="ChEBI" id="CHEBI:17815"/>
        <dbReference type="ChEBI" id="CHEBI:57287"/>
        <dbReference type="ChEBI" id="CHEBI:58342"/>
        <dbReference type="ChEBI" id="CHEBI:64615"/>
        <dbReference type="EC" id="2.3.1.20"/>
    </reaction>
</comment>
<evidence type="ECO:0000256" key="13">
    <source>
        <dbReference type="ARBA" id="ARBA00023136"/>
    </source>
</evidence>
<dbReference type="EMBL" id="HE612859">
    <property type="protein sequence ID" value="CCE62766.1"/>
    <property type="molecule type" value="Genomic_DNA"/>
</dbReference>
<dbReference type="eggNOG" id="KOG0831">
    <property type="taxonomic scope" value="Eukaryota"/>
</dbReference>
<accession>G8BSE5</accession>
<evidence type="ECO:0000256" key="7">
    <source>
        <dbReference type="ARBA" id="ARBA00022679"/>
    </source>
</evidence>
<dbReference type="GO" id="GO:0140042">
    <property type="term" value="P:lipid droplet formation"/>
    <property type="evidence" value="ECO:0007669"/>
    <property type="project" value="EnsemblFungi"/>
</dbReference>
<gene>
    <name evidence="17" type="primary">TPHA0D01250</name>
    <name evidence="17" type="ordered locus">TPHA_0D01250</name>
</gene>
<keyword evidence="11 16" id="KW-1133">Transmembrane helix</keyword>
<name>G8BSE5_TETPH</name>
<keyword evidence="18" id="KW-1185">Reference proteome</keyword>
<evidence type="ECO:0000313" key="18">
    <source>
        <dbReference type="Proteomes" id="UP000005666"/>
    </source>
</evidence>
<keyword evidence="8 16" id="KW-0812">Transmembrane</keyword>
<dbReference type="GO" id="GO:0004144">
    <property type="term" value="F:diacylglycerol O-acyltransferase activity"/>
    <property type="evidence" value="ECO:0007669"/>
    <property type="project" value="UniProtKB-UniRule"/>
</dbReference>
<dbReference type="GO" id="GO:0019432">
    <property type="term" value="P:triglyceride biosynthetic process"/>
    <property type="evidence" value="ECO:0007669"/>
    <property type="project" value="UniProtKB-UniRule"/>
</dbReference>
<dbReference type="GO" id="GO:0006672">
    <property type="term" value="P:ceramide metabolic process"/>
    <property type="evidence" value="ECO:0007669"/>
    <property type="project" value="EnsemblFungi"/>
</dbReference>
<dbReference type="InterPro" id="IPR007130">
    <property type="entry name" value="DAGAT"/>
</dbReference>
<keyword evidence="14 16" id="KW-0012">Acyltransferase</keyword>
<organism evidence="17 18">
    <name type="scientific">Tetrapisispora phaffii (strain ATCC 24235 / CBS 4417 / NBRC 1672 / NRRL Y-8282 / UCD 70-5)</name>
    <name type="common">Yeast</name>
    <name type="synonym">Fabospora phaffii</name>
    <dbReference type="NCBI Taxonomy" id="1071381"/>
    <lineage>
        <taxon>Eukaryota</taxon>
        <taxon>Fungi</taxon>
        <taxon>Dikarya</taxon>
        <taxon>Ascomycota</taxon>
        <taxon>Saccharomycotina</taxon>
        <taxon>Saccharomycetes</taxon>
        <taxon>Saccharomycetales</taxon>
        <taxon>Saccharomycetaceae</taxon>
        <taxon>Tetrapisispora</taxon>
    </lineage>
</organism>
<evidence type="ECO:0000256" key="6">
    <source>
        <dbReference type="ARBA" id="ARBA00022516"/>
    </source>
</evidence>
<evidence type="ECO:0000256" key="11">
    <source>
        <dbReference type="ARBA" id="ARBA00022989"/>
    </source>
</evidence>
<dbReference type="UniPathway" id="UPA00282"/>
<dbReference type="GO" id="GO:0005811">
    <property type="term" value="C:lipid droplet"/>
    <property type="evidence" value="ECO:0007669"/>
    <property type="project" value="EnsemblFungi"/>
</dbReference>
<evidence type="ECO:0000256" key="14">
    <source>
        <dbReference type="ARBA" id="ARBA00023315"/>
    </source>
</evidence>
<dbReference type="PANTHER" id="PTHR12317">
    <property type="entry name" value="DIACYLGLYCEROL O-ACYLTRANSFERASE"/>
    <property type="match status" value="1"/>
</dbReference>
<evidence type="ECO:0000256" key="12">
    <source>
        <dbReference type="ARBA" id="ARBA00023098"/>
    </source>
</evidence>
<feature type="transmembrane region" description="Helical" evidence="16">
    <location>
        <begin position="55"/>
        <end position="79"/>
    </location>
</feature>
<dbReference type="OMA" id="WIKNWTL"/>
<dbReference type="CDD" id="cd07987">
    <property type="entry name" value="LPLAT_MGAT-like"/>
    <property type="match status" value="1"/>
</dbReference>
<evidence type="ECO:0000313" key="17">
    <source>
        <dbReference type="EMBL" id="CCE62766.1"/>
    </source>
</evidence>
<evidence type="ECO:0000256" key="1">
    <source>
        <dbReference type="ARBA" id="ARBA00004477"/>
    </source>
</evidence>
<keyword evidence="7" id="KW-0808">Transferase</keyword>
<dbReference type="GeneID" id="11530953"/>
<dbReference type="AlphaFoldDB" id="G8BSE5"/>